<dbReference type="eggNOG" id="COG1195">
    <property type="taxonomic scope" value="Bacteria"/>
</dbReference>
<dbReference type="GO" id="GO:0003697">
    <property type="term" value="F:single-stranded DNA binding"/>
    <property type="evidence" value="ECO:0007669"/>
    <property type="project" value="UniProtKB-UniRule"/>
</dbReference>
<comment type="similarity">
    <text evidence="2 12 13">Belongs to the RecF family.</text>
</comment>
<keyword evidence="4 12" id="KW-0963">Cytoplasm</keyword>
<evidence type="ECO:0000256" key="7">
    <source>
        <dbReference type="ARBA" id="ARBA00022763"/>
    </source>
</evidence>
<keyword evidence="5 12" id="KW-0235">DNA replication</keyword>
<keyword evidence="9 12" id="KW-0238">DNA-binding</keyword>
<evidence type="ECO:0000256" key="2">
    <source>
        <dbReference type="ARBA" id="ARBA00008016"/>
    </source>
</evidence>
<keyword evidence="6 12" id="KW-0547">Nucleotide-binding</keyword>
<dbReference type="GO" id="GO:0006260">
    <property type="term" value="P:DNA replication"/>
    <property type="evidence" value="ECO:0007669"/>
    <property type="project" value="UniProtKB-UniRule"/>
</dbReference>
<dbReference type="InterPro" id="IPR042174">
    <property type="entry name" value="RecF_2"/>
</dbReference>
<dbReference type="InterPro" id="IPR027417">
    <property type="entry name" value="P-loop_NTPase"/>
</dbReference>
<dbReference type="NCBIfam" id="TIGR00611">
    <property type="entry name" value="recf"/>
    <property type="match status" value="1"/>
</dbReference>
<dbReference type="GO" id="GO:0005524">
    <property type="term" value="F:ATP binding"/>
    <property type="evidence" value="ECO:0007669"/>
    <property type="project" value="UniProtKB-UniRule"/>
</dbReference>
<evidence type="ECO:0000313" key="16">
    <source>
        <dbReference type="Proteomes" id="UP000013520"/>
    </source>
</evidence>
<dbReference type="Gene3D" id="1.20.1050.90">
    <property type="entry name" value="RecF/RecN/SMC, N-terminal domain"/>
    <property type="match status" value="1"/>
</dbReference>
<evidence type="ECO:0000256" key="10">
    <source>
        <dbReference type="ARBA" id="ARBA00023204"/>
    </source>
</evidence>
<dbReference type="GO" id="GO:0009432">
    <property type="term" value="P:SOS response"/>
    <property type="evidence" value="ECO:0007669"/>
    <property type="project" value="UniProtKB-UniRule"/>
</dbReference>
<dbReference type="GO" id="GO:0000731">
    <property type="term" value="P:DNA synthesis involved in DNA repair"/>
    <property type="evidence" value="ECO:0007669"/>
    <property type="project" value="TreeGrafter"/>
</dbReference>
<evidence type="ECO:0000256" key="9">
    <source>
        <dbReference type="ARBA" id="ARBA00023125"/>
    </source>
</evidence>
<keyword evidence="11 12" id="KW-0742">SOS response</keyword>
<evidence type="ECO:0000256" key="12">
    <source>
        <dbReference type="HAMAP-Rule" id="MF_00365"/>
    </source>
</evidence>
<evidence type="ECO:0000256" key="11">
    <source>
        <dbReference type="ARBA" id="ARBA00023236"/>
    </source>
</evidence>
<dbReference type="PANTHER" id="PTHR32182">
    <property type="entry name" value="DNA REPLICATION AND REPAIR PROTEIN RECF"/>
    <property type="match status" value="1"/>
</dbReference>
<dbReference type="HAMAP" id="MF_00365">
    <property type="entry name" value="RecF"/>
    <property type="match status" value="1"/>
</dbReference>
<dbReference type="GO" id="GO:0005737">
    <property type="term" value="C:cytoplasm"/>
    <property type="evidence" value="ECO:0007669"/>
    <property type="project" value="UniProtKB-SubCell"/>
</dbReference>
<dbReference type="EMBL" id="CP003273">
    <property type="protein sequence ID" value="AGK99633.1"/>
    <property type="molecule type" value="Genomic_DNA"/>
</dbReference>
<reference evidence="15 16" key="1">
    <citation type="submission" date="2012-01" db="EMBL/GenBank/DDBJ databases">
        <title>Complete sequence of Desulfotomaculum gibsoniae DSM 7213.</title>
        <authorList>
            <consortium name="US DOE Joint Genome Institute"/>
            <person name="Lucas S."/>
            <person name="Han J."/>
            <person name="Lapidus A."/>
            <person name="Cheng J.-F."/>
            <person name="Goodwin L."/>
            <person name="Pitluck S."/>
            <person name="Peters L."/>
            <person name="Ovchinnikova G."/>
            <person name="Teshima H."/>
            <person name="Detter J.C."/>
            <person name="Han C."/>
            <person name="Tapia R."/>
            <person name="Land M."/>
            <person name="Hauser L."/>
            <person name="Kyrpides N."/>
            <person name="Ivanova N."/>
            <person name="Pagani I."/>
            <person name="Parshina S."/>
            <person name="Plugge C."/>
            <person name="Muyzer G."/>
            <person name="Kuever J."/>
            <person name="Ivanova A."/>
            <person name="Nazina T."/>
            <person name="Klenk H.-P."/>
            <person name="Brambilla E."/>
            <person name="Spring S."/>
            <person name="Stams A.F."/>
            <person name="Woyke T."/>
        </authorList>
    </citation>
    <scope>NUCLEOTIDE SEQUENCE [LARGE SCALE GENOMIC DNA]</scope>
    <source>
        <strain evidence="15 16">DSM 7213</strain>
    </source>
</reference>
<gene>
    <name evidence="12" type="primary">recF</name>
    <name evidence="15" type="ORF">Desgi_0005</name>
</gene>
<name>R4KAP7_9FIRM</name>
<dbReference type="InterPro" id="IPR001238">
    <property type="entry name" value="DNA-binding_RecF"/>
</dbReference>
<sequence>MILKNLNINYFRNYNYLHWEPHTGINFITGSNAQGKTNLLEAVFFSGMGYSFRRKGSNVVNWYSKKSSFIKATYQLNNTTMDISLHINHDGMKKIFVNGTEEKRKSLPGRYGIILFKPDDLQIIKGPPSGKRDFIDYDIGIIDPLYSRNLIHYRRVLEQRNYLLRTGGINNDSFQTWNESFYQYGAELLAGRIRLLKKYIPLVRKIYADIAGGHEVLEMKYLSTLNITGKTDIQQIIKEFITEGKTRQREELYKKQTIFGPHRDDICFLINNKDARYYASQGQIRSIVLALKTAQIQLFYNENGEYPIFLLDDVLTELDEQRQHYLLMLINNQVQSFITTTTPVAKISHYANRVYLINNGVLREVI</sequence>
<evidence type="ECO:0000256" key="8">
    <source>
        <dbReference type="ARBA" id="ARBA00022840"/>
    </source>
</evidence>
<evidence type="ECO:0000256" key="4">
    <source>
        <dbReference type="ARBA" id="ARBA00022490"/>
    </source>
</evidence>
<evidence type="ECO:0000256" key="3">
    <source>
        <dbReference type="ARBA" id="ARBA00020170"/>
    </source>
</evidence>
<dbReference type="AlphaFoldDB" id="R4KAP7"/>
<dbReference type="Proteomes" id="UP000013520">
    <property type="component" value="Chromosome"/>
</dbReference>
<evidence type="ECO:0000256" key="13">
    <source>
        <dbReference type="RuleBase" id="RU000578"/>
    </source>
</evidence>
<evidence type="ECO:0000259" key="14">
    <source>
        <dbReference type="Pfam" id="PF02463"/>
    </source>
</evidence>
<dbReference type="KEGG" id="dgi:Desgi_0005"/>
<protein>
    <recommendedName>
        <fullName evidence="3 12">DNA replication and repair protein RecF</fullName>
    </recommendedName>
</protein>
<evidence type="ECO:0000256" key="6">
    <source>
        <dbReference type="ARBA" id="ARBA00022741"/>
    </source>
</evidence>
<keyword evidence="16" id="KW-1185">Reference proteome</keyword>
<evidence type="ECO:0000256" key="5">
    <source>
        <dbReference type="ARBA" id="ARBA00022705"/>
    </source>
</evidence>
<keyword evidence="10 12" id="KW-0234">DNA repair</keyword>
<keyword evidence="7 12" id="KW-0227">DNA damage</keyword>
<keyword evidence="8 12" id="KW-0067">ATP-binding</keyword>
<dbReference type="Pfam" id="PF02463">
    <property type="entry name" value="SMC_N"/>
    <property type="match status" value="1"/>
</dbReference>
<dbReference type="InterPro" id="IPR003395">
    <property type="entry name" value="RecF/RecN/SMC_N"/>
</dbReference>
<dbReference type="RefSeq" id="WP_006522170.1">
    <property type="nucleotide sequence ID" value="NC_021184.1"/>
</dbReference>
<comment type="function">
    <text evidence="12 13">The RecF protein is involved in DNA metabolism; it is required for DNA replication and normal SOS inducibility. RecF binds preferentially to single-stranded, linear DNA. It also seems to bind ATP.</text>
</comment>
<dbReference type="SUPFAM" id="SSF52540">
    <property type="entry name" value="P-loop containing nucleoside triphosphate hydrolases"/>
    <property type="match status" value="1"/>
</dbReference>
<proteinExistence type="inferred from homology"/>
<evidence type="ECO:0000313" key="15">
    <source>
        <dbReference type="EMBL" id="AGK99633.1"/>
    </source>
</evidence>
<feature type="binding site" evidence="12">
    <location>
        <begin position="30"/>
        <end position="37"/>
    </location>
    <ligand>
        <name>ATP</name>
        <dbReference type="ChEBI" id="CHEBI:30616"/>
    </ligand>
</feature>
<evidence type="ECO:0000256" key="1">
    <source>
        <dbReference type="ARBA" id="ARBA00004496"/>
    </source>
</evidence>
<accession>R4KAP7</accession>
<feature type="domain" description="RecF/RecN/SMC N-terminal" evidence="14">
    <location>
        <begin position="3"/>
        <end position="342"/>
    </location>
</feature>
<dbReference type="PROSITE" id="PS00618">
    <property type="entry name" value="RECF_2"/>
    <property type="match status" value="1"/>
</dbReference>
<dbReference type="HOGENOM" id="CLU_040267_0_1_9"/>
<dbReference type="STRING" id="767817.Desgi_0005"/>
<comment type="subcellular location">
    <subcellularLocation>
        <location evidence="1 12 13">Cytoplasm</location>
    </subcellularLocation>
</comment>
<dbReference type="PANTHER" id="PTHR32182:SF0">
    <property type="entry name" value="DNA REPLICATION AND REPAIR PROTEIN RECF"/>
    <property type="match status" value="1"/>
</dbReference>
<dbReference type="GO" id="GO:0006302">
    <property type="term" value="P:double-strand break repair"/>
    <property type="evidence" value="ECO:0007669"/>
    <property type="project" value="TreeGrafter"/>
</dbReference>
<dbReference type="OrthoDB" id="9803889at2"/>
<dbReference type="InterPro" id="IPR018078">
    <property type="entry name" value="DNA-binding_RecF_CS"/>
</dbReference>
<organism evidence="15 16">
    <name type="scientific">Desulfoscipio gibsoniae DSM 7213</name>
    <dbReference type="NCBI Taxonomy" id="767817"/>
    <lineage>
        <taxon>Bacteria</taxon>
        <taxon>Bacillati</taxon>
        <taxon>Bacillota</taxon>
        <taxon>Clostridia</taxon>
        <taxon>Eubacteriales</taxon>
        <taxon>Desulfallaceae</taxon>
        <taxon>Desulfoscipio</taxon>
    </lineage>
</organism>
<dbReference type="Gene3D" id="3.40.50.300">
    <property type="entry name" value="P-loop containing nucleotide triphosphate hydrolases"/>
    <property type="match status" value="1"/>
</dbReference>